<dbReference type="AlphaFoldDB" id="A0A2K8YYI6"/>
<keyword evidence="6" id="KW-1185">Reference proteome</keyword>
<dbReference type="EMBL" id="CP025096">
    <property type="protein sequence ID" value="AUD02608.1"/>
    <property type="molecule type" value="Genomic_DNA"/>
</dbReference>
<proteinExistence type="predicted"/>
<dbReference type="GO" id="GO:0009103">
    <property type="term" value="P:lipopolysaccharide biosynthetic process"/>
    <property type="evidence" value="ECO:0007669"/>
    <property type="project" value="TreeGrafter"/>
</dbReference>
<dbReference type="RefSeq" id="WP_100988325.1">
    <property type="nucleotide sequence ID" value="NZ_CP025096.1"/>
</dbReference>
<accession>A0A2K8YYI6</accession>
<gene>
    <name evidence="5" type="ORF">CWM47_12655</name>
</gene>
<feature type="domain" description="Glycosyltransferase subfamily 4-like N-terminal" evidence="4">
    <location>
        <begin position="37"/>
        <end position="200"/>
    </location>
</feature>
<evidence type="ECO:0000259" key="4">
    <source>
        <dbReference type="Pfam" id="PF13439"/>
    </source>
</evidence>
<feature type="domain" description="Glycosyl transferase family 1" evidence="3">
    <location>
        <begin position="216"/>
        <end position="368"/>
    </location>
</feature>
<dbReference type="PANTHER" id="PTHR46401:SF2">
    <property type="entry name" value="GLYCOSYLTRANSFERASE WBBK-RELATED"/>
    <property type="match status" value="1"/>
</dbReference>
<dbReference type="Pfam" id="PF00534">
    <property type="entry name" value="Glycos_transf_1"/>
    <property type="match status" value="1"/>
</dbReference>
<organism evidence="5 6">
    <name type="scientific">Spirosoma pollinicola</name>
    <dbReference type="NCBI Taxonomy" id="2057025"/>
    <lineage>
        <taxon>Bacteria</taxon>
        <taxon>Pseudomonadati</taxon>
        <taxon>Bacteroidota</taxon>
        <taxon>Cytophagia</taxon>
        <taxon>Cytophagales</taxon>
        <taxon>Cytophagaceae</taxon>
        <taxon>Spirosoma</taxon>
    </lineage>
</organism>
<name>A0A2K8YYI6_9BACT</name>
<reference evidence="5 6" key="1">
    <citation type="submission" date="2017-11" db="EMBL/GenBank/DDBJ databases">
        <title>Taxonomic description and genome sequences of Spirosoma HA7 sp. nov., isolated from pollen microhabitat of Corylus avellana.</title>
        <authorList>
            <person name="Ambika Manirajan B."/>
            <person name="Suarez C."/>
            <person name="Ratering S."/>
            <person name="Geissler-Plaum R."/>
            <person name="Cardinale M."/>
            <person name="Sylvia S."/>
        </authorList>
    </citation>
    <scope>NUCLEOTIDE SEQUENCE [LARGE SCALE GENOMIC DNA]</scope>
    <source>
        <strain evidence="5 6">HA7</strain>
    </source>
</reference>
<evidence type="ECO:0000256" key="1">
    <source>
        <dbReference type="ARBA" id="ARBA00022679"/>
    </source>
</evidence>
<dbReference type="PANTHER" id="PTHR46401">
    <property type="entry name" value="GLYCOSYLTRANSFERASE WBBK-RELATED"/>
    <property type="match status" value="1"/>
</dbReference>
<dbReference type="OrthoDB" id="9811239at2"/>
<dbReference type="GO" id="GO:0016757">
    <property type="term" value="F:glycosyltransferase activity"/>
    <property type="evidence" value="ECO:0007669"/>
    <property type="project" value="InterPro"/>
</dbReference>
<dbReference type="InterPro" id="IPR001296">
    <property type="entry name" value="Glyco_trans_1"/>
</dbReference>
<dbReference type="Pfam" id="PF13439">
    <property type="entry name" value="Glyco_transf_4"/>
    <property type="match status" value="1"/>
</dbReference>
<feature type="region of interest" description="Disordered" evidence="2">
    <location>
        <begin position="395"/>
        <end position="416"/>
    </location>
</feature>
<evidence type="ECO:0000256" key="2">
    <source>
        <dbReference type="SAM" id="MobiDB-lite"/>
    </source>
</evidence>
<evidence type="ECO:0000313" key="6">
    <source>
        <dbReference type="Proteomes" id="UP000232883"/>
    </source>
</evidence>
<evidence type="ECO:0008006" key="7">
    <source>
        <dbReference type="Google" id="ProtNLM"/>
    </source>
</evidence>
<sequence>MYISILGSIATNDLLTESARQKMGAYPKGQAGAPLISNLIKEYLDRGHKVLAVTLDDQLNDDEPPFVYEDQQLTFVVAPKRKRTFSPNGKRPGRTADFFRFERNQLLTILKRYKPDVVHAHWTYEYAAAALAYSPDAVITVHDNAMVIFKYVRTLNRFFHLLLARYVFRTGRRFTAVSPYMAASVQKWTSSLVTVIANPVPMPKKQPAPAPTMAPIISMVVNGWDDRKNNKKALLAFKSIQQIHPEAVLWAFGTAFEPGTHADAFCREHEIPNVVLHGSTPYVEVLEKVAQSTLLLHASLEESFGMVLAEAMSYGVPVVAGKDSGAVAWVVEDGGLLVDVTKIEEMVSAVDTLLCDQELYDHYSANAIRVIKTRFSIERIADQFIDLYKHAPVNPEPAEHTNDKQTSLSLDTAYKG</sequence>
<dbReference type="Gene3D" id="3.40.50.2000">
    <property type="entry name" value="Glycogen Phosphorylase B"/>
    <property type="match status" value="2"/>
</dbReference>
<dbReference type="Proteomes" id="UP000232883">
    <property type="component" value="Chromosome"/>
</dbReference>
<dbReference type="KEGG" id="spir:CWM47_12655"/>
<dbReference type="CDD" id="cd03801">
    <property type="entry name" value="GT4_PimA-like"/>
    <property type="match status" value="1"/>
</dbReference>
<dbReference type="InterPro" id="IPR028098">
    <property type="entry name" value="Glyco_trans_4-like_N"/>
</dbReference>
<evidence type="ECO:0000313" key="5">
    <source>
        <dbReference type="EMBL" id="AUD02608.1"/>
    </source>
</evidence>
<protein>
    <recommendedName>
        <fullName evidence="7">Group 1 glycosyl transferase</fullName>
    </recommendedName>
</protein>
<dbReference type="SUPFAM" id="SSF53756">
    <property type="entry name" value="UDP-Glycosyltransferase/glycogen phosphorylase"/>
    <property type="match status" value="1"/>
</dbReference>
<evidence type="ECO:0000259" key="3">
    <source>
        <dbReference type="Pfam" id="PF00534"/>
    </source>
</evidence>
<keyword evidence="1" id="KW-0808">Transferase</keyword>